<dbReference type="Proteomes" id="UP000191133">
    <property type="component" value="Unassembled WGS sequence"/>
</dbReference>
<accession>A0A1W1GZV9</accession>
<dbReference type="AlphaFoldDB" id="A0A1W1GZV9"/>
<reference evidence="4" key="1">
    <citation type="submission" date="2016-10" db="EMBL/GenBank/DDBJ databases">
        <authorList>
            <person name="Varghese N."/>
        </authorList>
    </citation>
    <scope>NUCLEOTIDE SEQUENCE [LARGE SCALE GENOMIC DNA]</scope>
    <source>
        <strain evidence="4">92MFCol6.1</strain>
    </source>
</reference>
<gene>
    <name evidence="3" type="ORF">SAMN04488690_2610</name>
</gene>
<organism evidence="3 4">
    <name type="scientific">Stenotrophomonas indicatrix</name>
    <dbReference type="NCBI Taxonomy" id="2045451"/>
    <lineage>
        <taxon>Bacteria</taxon>
        <taxon>Pseudomonadati</taxon>
        <taxon>Pseudomonadota</taxon>
        <taxon>Gammaproteobacteria</taxon>
        <taxon>Lysobacterales</taxon>
        <taxon>Lysobacteraceae</taxon>
        <taxon>Stenotrophomonas</taxon>
    </lineage>
</organism>
<proteinExistence type="predicted"/>
<dbReference type="EMBL" id="FWEU01000003">
    <property type="protein sequence ID" value="SLM24882.1"/>
    <property type="molecule type" value="Genomic_DNA"/>
</dbReference>
<feature type="region of interest" description="Disordered" evidence="1">
    <location>
        <begin position="1"/>
        <end position="24"/>
    </location>
</feature>
<evidence type="ECO:0000313" key="3">
    <source>
        <dbReference type="EMBL" id="SLM24882.1"/>
    </source>
</evidence>
<sequence>MDAWKKNRYSLPKSWEASQPTDDRKDGRYGLAFISLFVAVPVLLIALVVLAYSGFAAAS</sequence>
<evidence type="ECO:0000256" key="1">
    <source>
        <dbReference type="SAM" id="MobiDB-lite"/>
    </source>
</evidence>
<evidence type="ECO:0000256" key="2">
    <source>
        <dbReference type="SAM" id="Phobius"/>
    </source>
</evidence>
<feature type="transmembrane region" description="Helical" evidence="2">
    <location>
        <begin position="29"/>
        <end position="55"/>
    </location>
</feature>
<keyword evidence="2" id="KW-0472">Membrane</keyword>
<protein>
    <submittedName>
        <fullName evidence="3">Uncharacterized protein</fullName>
    </submittedName>
</protein>
<name>A0A1W1GZV9_9GAMM</name>
<keyword evidence="2" id="KW-0812">Transmembrane</keyword>
<evidence type="ECO:0000313" key="4">
    <source>
        <dbReference type="Proteomes" id="UP000191133"/>
    </source>
</evidence>
<keyword evidence="2" id="KW-1133">Transmembrane helix</keyword>